<evidence type="ECO:0000313" key="1">
    <source>
        <dbReference type="EMBL" id="DAF50906.1"/>
    </source>
</evidence>
<proteinExistence type="predicted"/>
<dbReference type="InterPro" id="IPR036619">
    <property type="entry name" value="NinB_sf"/>
</dbReference>
<sequence>MKAVFERAKVIVDGEDTYLCLSIPRRDAAKFVGEMKPRKYAVEIKEYRKKRSLDANAYAWTLIGKPAAVLSTKEAPVTPDNVYRDCIRDVGDNYDVIPVKEDRIEYWNRIWCAGHIGRFTEDLGPCRSIPGYHNIRTYMGSSDYDTAQMSRLIEIIIQECKAQGVETLPPRELDALVSRWGEVSV</sequence>
<protein>
    <submittedName>
        <fullName evidence="1">NinB protein</fullName>
    </submittedName>
</protein>
<dbReference type="EMBL" id="BK032606">
    <property type="protein sequence ID" value="DAF50906.1"/>
    <property type="molecule type" value="Genomic_DNA"/>
</dbReference>
<reference evidence="1" key="1">
    <citation type="journal article" date="2021" name="Proc. Natl. Acad. Sci. U.S.A.">
        <title>A Catalog of Tens of Thousands of Viruses from Human Metagenomes Reveals Hidden Associations with Chronic Diseases.</title>
        <authorList>
            <person name="Tisza M.J."/>
            <person name="Buck C.B."/>
        </authorList>
    </citation>
    <scope>NUCLEOTIDE SEQUENCE</scope>
    <source>
        <strain evidence="1">CtRPk8</strain>
    </source>
</reference>
<dbReference type="Gene3D" id="1.10.3790.10">
    <property type="entry name" value="NinB"/>
    <property type="match status" value="1"/>
</dbReference>
<accession>A0A8S5SK25</accession>
<name>A0A8S5SK25_9CAUD</name>
<organism evidence="1">
    <name type="scientific">Siphoviridae sp. ctRPk8</name>
    <dbReference type="NCBI Taxonomy" id="2827870"/>
    <lineage>
        <taxon>Viruses</taxon>
        <taxon>Duplodnaviria</taxon>
        <taxon>Heunggongvirae</taxon>
        <taxon>Uroviricota</taxon>
        <taxon>Caudoviricetes</taxon>
    </lineage>
</organism>